<organism evidence="3 4">
    <name type="scientific">Rickenella mellea</name>
    <dbReference type="NCBI Taxonomy" id="50990"/>
    <lineage>
        <taxon>Eukaryota</taxon>
        <taxon>Fungi</taxon>
        <taxon>Dikarya</taxon>
        <taxon>Basidiomycota</taxon>
        <taxon>Agaricomycotina</taxon>
        <taxon>Agaricomycetes</taxon>
        <taxon>Hymenochaetales</taxon>
        <taxon>Rickenellaceae</taxon>
        <taxon>Rickenella</taxon>
    </lineage>
</organism>
<dbReference type="GO" id="GO:0030687">
    <property type="term" value="C:preribosome, large subunit precursor"/>
    <property type="evidence" value="ECO:0007669"/>
    <property type="project" value="TreeGrafter"/>
</dbReference>
<evidence type="ECO:0000313" key="4">
    <source>
        <dbReference type="Proteomes" id="UP000294933"/>
    </source>
</evidence>
<dbReference type="AlphaFoldDB" id="A0A4R5XGL0"/>
<reference evidence="3 4" key="1">
    <citation type="submission" date="2018-06" db="EMBL/GenBank/DDBJ databases">
        <title>A transcriptomic atlas of mushroom development highlights an independent origin of complex multicellularity.</title>
        <authorList>
            <consortium name="DOE Joint Genome Institute"/>
            <person name="Krizsan K."/>
            <person name="Almasi E."/>
            <person name="Merenyi Z."/>
            <person name="Sahu N."/>
            <person name="Viragh M."/>
            <person name="Koszo T."/>
            <person name="Mondo S."/>
            <person name="Kiss B."/>
            <person name="Balint B."/>
            <person name="Kues U."/>
            <person name="Barry K."/>
            <person name="Hegedus J.C."/>
            <person name="Henrissat B."/>
            <person name="Johnson J."/>
            <person name="Lipzen A."/>
            <person name="Ohm R."/>
            <person name="Nagy I."/>
            <person name="Pangilinan J."/>
            <person name="Yan J."/>
            <person name="Xiong Y."/>
            <person name="Grigoriev I.V."/>
            <person name="Hibbett D.S."/>
            <person name="Nagy L.G."/>
        </authorList>
    </citation>
    <scope>NUCLEOTIDE SEQUENCE [LARGE SCALE GENOMIC DNA]</scope>
    <source>
        <strain evidence="3 4">SZMC22713</strain>
    </source>
</reference>
<dbReference type="PANTHER" id="PTHR28219">
    <property type="entry name" value="UPF0642 PROTEIN YBL028C"/>
    <property type="match status" value="1"/>
</dbReference>
<protein>
    <recommendedName>
        <fullName evidence="2">DUF2423 domain-containing protein</fullName>
    </recommendedName>
</protein>
<feature type="region of interest" description="Disordered" evidence="1">
    <location>
        <begin position="50"/>
        <end position="138"/>
    </location>
</feature>
<proteinExistence type="predicted"/>
<dbReference type="PANTHER" id="PTHR28219:SF1">
    <property type="entry name" value="UPF0642 PROTEIN YBL028C"/>
    <property type="match status" value="1"/>
</dbReference>
<dbReference type="Proteomes" id="UP000294933">
    <property type="component" value="Unassembled WGS sequence"/>
</dbReference>
<evidence type="ECO:0000256" key="1">
    <source>
        <dbReference type="SAM" id="MobiDB-lite"/>
    </source>
</evidence>
<dbReference type="InterPro" id="IPR019434">
    <property type="entry name" value="DUF2423"/>
</dbReference>
<dbReference type="STRING" id="50990.A0A4R5XGL0"/>
<sequence>MAKSTRSKVKRSFRAKKREEGVYAAVEAARLQRLSSKLDAVRNQKVDEVVEDDAADVEPTGADDNLVLRSTGDGMHVDGNEDAQSAPTGKISTHGPRGSRRENWRASKGMAARPKSKGMNRQGGIAAVRKAGRSKRRR</sequence>
<feature type="compositionally biased region" description="Polar residues" evidence="1">
    <location>
        <begin position="82"/>
        <end position="91"/>
    </location>
</feature>
<gene>
    <name evidence="3" type="ORF">BD410DRAFT_779689</name>
</gene>
<dbReference type="VEuPathDB" id="FungiDB:BD410DRAFT_779689"/>
<keyword evidence="4" id="KW-1185">Reference proteome</keyword>
<feature type="domain" description="DUF2423" evidence="2">
    <location>
        <begin position="1"/>
        <end position="40"/>
    </location>
</feature>
<evidence type="ECO:0000313" key="3">
    <source>
        <dbReference type="EMBL" id="TDL29317.1"/>
    </source>
</evidence>
<name>A0A4R5XGL0_9AGAM</name>
<dbReference type="Pfam" id="PF10338">
    <property type="entry name" value="YBL028C_N"/>
    <property type="match status" value="1"/>
</dbReference>
<accession>A0A4R5XGL0</accession>
<dbReference type="OrthoDB" id="4087970at2759"/>
<dbReference type="EMBL" id="ML170156">
    <property type="protein sequence ID" value="TDL29317.1"/>
    <property type="molecule type" value="Genomic_DNA"/>
</dbReference>
<evidence type="ECO:0000259" key="2">
    <source>
        <dbReference type="Pfam" id="PF10338"/>
    </source>
</evidence>